<dbReference type="OrthoDB" id="8731593at2759"/>
<feature type="region of interest" description="Disordered" evidence="4">
    <location>
        <begin position="354"/>
        <end position="379"/>
    </location>
</feature>
<keyword evidence="5" id="KW-0472">Membrane</keyword>
<feature type="domain" description="LRRCT" evidence="6">
    <location>
        <begin position="133"/>
        <end position="192"/>
    </location>
</feature>
<dbReference type="AlphaFoldDB" id="A0A087SVS7"/>
<dbReference type="SMART" id="SM00082">
    <property type="entry name" value="LRRCT"/>
    <property type="match status" value="1"/>
</dbReference>
<dbReference type="STRING" id="407821.A0A087SVS7"/>
<evidence type="ECO:0000256" key="3">
    <source>
        <dbReference type="ARBA" id="ARBA00022737"/>
    </source>
</evidence>
<dbReference type="Proteomes" id="UP000054359">
    <property type="component" value="Unassembled WGS sequence"/>
</dbReference>
<reference evidence="7 8" key="1">
    <citation type="submission" date="2013-11" db="EMBL/GenBank/DDBJ databases">
        <title>Genome sequencing of Stegodyphus mimosarum.</title>
        <authorList>
            <person name="Bechsgaard J."/>
        </authorList>
    </citation>
    <scope>NUCLEOTIDE SEQUENCE [LARGE SCALE GENOMIC DNA]</scope>
</reference>
<keyword evidence="5" id="KW-0812">Transmembrane</keyword>
<evidence type="ECO:0000256" key="5">
    <source>
        <dbReference type="SAM" id="Phobius"/>
    </source>
</evidence>
<dbReference type="EMBL" id="KK112177">
    <property type="protein sequence ID" value="KFM56966.1"/>
    <property type="molecule type" value="Genomic_DNA"/>
</dbReference>
<dbReference type="InterPro" id="IPR000483">
    <property type="entry name" value="Cys-rich_flank_reg_C"/>
</dbReference>
<accession>A0A087SVS7</accession>
<feature type="non-terminal residue" evidence="7">
    <location>
        <position position="379"/>
    </location>
</feature>
<proteinExistence type="predicted"/>
<name>A0A087SVS7_STEMI</name>
<dbReference type="PANTHER" id="PTHR24366">
    <property type="entry name" value="IG(IMMUNOGLOBULIN) AND LRR(LEUCINE RICH REPEAT) DOMAINS"/>
    <property type="match status" value="1"/>
</dbReference>
<dbReference type="PANTHER" id="PTHR24366:SF165">
    <property type="entry name" value="LEUCINE-RICH TENDON-SPECIFIC PROTEIN, ISOFORM C"/>
    <property type="match status" value="1"/>
</dbReference>
<dbReference type="Gene3D" id="3.80.10.10">
    <property type="entry name" value="Ribonuclease Inhibitor"/>
    <property type="match status" value="1"/>
</dbReference>
<keyword evidence="8" id="KW-1185">Reference proteome</keyword>
<feature type="transmembrane region" description="Helical" evidence="5">
    <location>
        <begin position="259"/>
        <end position="281"/>
    </location>
</feature>
<evidence type="ECO:0000256" key="4">
    <source>
        <dbReference type="SAM" id="MobiDB-lite"/>
    </source>
</evidence>
<evidence type="ECO:0000313" key="8">
    <source>
        <dbReference type="Proteomes" id="UP000054359"/>
    </source>
</evidence>
<keyword evidence="5" id="KW-1133">Transmembrane helix</keyword>
<dbReference type="SUPFAM" id="SSF52058">
    <property type="entry name" value="L domain-like"/>
    <property type="match status" value="1"/>
</dbReference>
<organism evidence="7 8">
    <name type="scientific">Stegodyphus mimosarum</name>
    <name type="common">African social velvet spider</name>
    <dbReference type="NCBI Taxonomy" id="407821"/>
    <lineage>
        <taxon>Eukaryota</taxon>
        <taxon>Metazoa</taxon>
        <taxon>Ecdysozoa</taxon>
        <taxon>Arthropoda</taxon>
        <taxon>Chelicerata</taxon>
        <taxon>Arachnida</taxon>
        <taxon>Araneae</taxon>
        <taxon>Araneomorphae</taxon>
        <taxon>Entelegynae</taxon>
        <taxon>Eresoidea</taxon>
        <taxon>Eresidae</taxon>
        <taxon>Stegodyphus</taxon>
    </lineage>
</organism>
<sequence length="379" mass="42098">MHGYHSLSQFNIKQCLQNLIGLENLRVEVKDLYLKDQLQSFFSPKLDTLSVSGENLRSVSSSAFAGMLSPVIKIQLSHTSIDTFNDKIFLPLPLSSKIEFSVPHNKIKRLTSEMLAVLDNKQVDIAIYGINLNPIICDCHLNFLWNWLHDKTKTSNDQHQEDISLNDFICSEPDRLQGKKLKELAISDLICEDSSVTKVTDVSVDSSTSYFPTSLKETTSLRDHPYIIFEQPVTKRPSVPLSYVPAGGNRSALTKVDTMIIGIVAGVVAFVCILIIIICIIRLRRAHPLYTAGPLAGPLAFRAQGKCTCLKPPSSNCTCYPMYSVPYPGGRPSLLQNAQHKMLPPSLPAPPGFLNSGQSGRLRNTPYYVTYPDSDNENK</sequence>
<evidence type="ECO:0000313" key="7">
    <source>
        <dbReference type="EMBL" id="KFM56966.1"/>
    </source>
</evidence>
<keyword evidence="1" id="KW-0433">Leucine-rich repeat</keyword>
<keyword evidence="3" id="KW-0677">Repeat</keyword>
<evidence type="ECO:0000259" key="6">
    <source>
        <dbReference type="SMART" id="SM00082"/>
    </source>
</evidence>
<evidence type="ECO:0000256" key="2">
    <source>
        <dbReference type="ARBA" id="ARBA00022729"/>
    </source>
</evidence>
<dbReference type="InterPro" id="IPR032675">
    <property type="entry name" value="LRR_dom_sf"/>
</dbReference>
<gene>
    <name evidence="7" type="ORF">X975_24896</name>
</gene>
<evidence type="ECO:0000256" key="1">
    <source>
        <dbReference type="ARBA" id="ARBA00022614"/>
    </source>
</evidence>
<keyword evidence="2" id="KW-0732">Signal</keyword>
<protein>
    <submittedName>
        <fullName evidence="7">Slit-like protein</fullName>
    </submittedName>
</protein>